<keyword evidence="7" id="KW-1185">Reference proteome</keyword>
<feature type="domain" description="Ubiquitin-like protease family profile" evidence="5">
    <location>
        <begin position="21"/>
        <end position="182"/>
    </location>
</feature>
<dbReference type="EMBL" id="NEVH01016943">
    <property type="protein sequence ID" value="PNF25126.1"/>
    <property type="molecule type" value="Genomic_DNA"/>
</dbReference>
<dbReference type="PANTHER" id="PTHR46468">
    <property type="entry name" value="SENTRIN-SPECIFIC PROTEASE 8"/>
    <property type="match status" value="1"/>
</dbReference>
<comment type="caution">
    <text evidence="6">The sequence shown here is derived from an EMBL/GenBank/DDBJ whole genome shotgun (WGS) entry which is preliminary data.</text>
</comment>
<dbReference type="Pfam" id="PF02902">
    <property type="entry name" value="Peptidase_C48"/>
    <property type="match status" value="1"/>
</dbReference>
<dbReference type="GO" id="GO:0008234">
    <property type="term" value="F:cysteine-type peptidase activity"/>
    <property type="evidence" value="ECO:0007669"/>
    <property type="project" value="UniProtKB-KW"/>
</dbReference>
<evidence type="ECO:0000256" key="1">
    <source>
        <dbReference type="ARBA" id="ARBA00005234"/>
    </source>
</evidence>
<sequence length="219" mass="25414">MLFDRFHKMSHNPIILNFHEVLLHKSDTDLLDGPHWLNDNIISFYFEYLEKIAYKDEKKLLFVSPDVTQCLKVCPSEDLTVFLDPLQVKERDFIFMALNDCEKVDSPGGTHWSLLVYSKPEDTFFHFDSLSQSNFKQAWKLAANLFMYLSSYGKGDFQEIDSLQQVNRYDCGIHVLCNVDLVADFCAKYNKIKGCGKVLEYNVATKRTEILDLIESLSK</sequence>
<dbReference type="InterPro" id="IPR038765">
    <property type="entry name" value="Papain-like_cys_pep_sf"/>
</dbReference>
<evidence type="ECO:0000256" key="2">
    <source>
        <dbReference type="ARBA" id="ARBA00022670"/>
    </source>
</evidence>
<evidence type="ECO:0000259" key="5">
    <source>
        <dbReference type="PROSITE" id="PS50600"/>
    </source>
</evidence>
<dbReference type="STRING" id="105785.A0A2J7Q959"/>
<keyword evidence="2 6" id="KW-0645">Protease</keyword>
<dbReference type="PANTHER" id="PTHR46468:SF1">
    <property type="entry name" value="SENTRIN-SPECIFIC PROTEASE 8"/>
    <property type="match status" value="1"/>
</dbReference>
<comment type="similarity">
    <text evidence="1">Belongs to the peptidase C48 family.</text>
</comment>
<evidence type="ECO:0000256" key="3">
    <source>
        <dbReference type="ARBA" id="ARBA00022801"/>
    </source>
</evidence>
<name>A0A2J7Q959_9NEOP</name>
<dbReference type="EMBL" id="NEVH01016943">
    <property type="protein sequence ID" value="PNF25127.1"/>
    <property type="molecule type" value="Genomic_DNA"/>
</dbReference>
<keyword evidence="4" id="KW-0788">Thiol protease</keyword>
<dbReference type="GO" id="GO:0000338">
    <property type="term" value="P:protein deneddylation"/>
    <property type="evidence" value="ECO:0007669"/>
    <property type="project" value="TreeGrafter"/>
</dbReference>
<dbReference type="EMBL" id="NEVH01016943">
    <property type="protein sequence ID" value="PNF25125.1"/>
    <property type="molecule type" value="Genomic_DNA"/>
</dbReference>
<proteinExistence type="inferred from homology"/>
<dbReference type="GO" id="GO:0006508">
    <property type="term" value="P:proteolysis"/>
    <property type="evidence" value="ECO:0007669"/>
    <property type="project" value="UniProtKB-KW"/>
</dbReference>
<dbReference type="OrthoDB" id="5065855at2759"/>
<dbReference type="Gene3D" id="3.40.395.10">
    <property type="entry name" value="Adenoviral Proteinase, Chain A"/>
    <property type="match status" value="1"/>
</dbReference>
<dbReference type="Proteomes" id="UP000235965">
    <property type="component" value="Unassembled WGS sequence"/>
</dbReference>
<protein>
    <submittedName>
        <fullName evidence="6">Sentrin-specific protease 8</fullName>
    </submittedName>
</protein>
<evidence type="ECO:0000313" key="6">
    <source>
        <dbReference type="EMBL" id="PNF25127.1"/>
    </source>
</evidence>
<dbReference type="InterPro" id="IPR044613">
    <property type="entry name" value="Nep1/2-like"/>
</dbReference>
<reference evidence="6 7" key="1">
    <citation type="submission" date="2017-12" db="EMBL/GenBank/DDBJ databases">
        <title>Hemimetabolous genomes reveal molecular basis of termite eusociality.</title>
        <authorList>
            <person name="Harrison M.C."/>
            <person name="Jongepier E."/>
            <person name="Robertson H.M."/>
            <person name="Arning N."/>
            <person name="Bitard-Feildel T."/>
            <person name="Chao H."/>
            <person name="Childers C.P."/>
            <person name="Dinh H."/>
            <person name="Doddapaneni H."/>
            <person name="Dugan S."/>
            <person name="Gowin J."/>
            <person name="Greiner C."/>
            <person name="Han Y."/>
            <person name="Hu H."/>
            <person name="Hughes D.S.T."/>
            <person name="Huylmans A.-K."/>
            <person name="Kemena C."/>
            <person name="Kremer L.P.M."/>
            <person name="Lee S.L."/>
            <person name="Lopez-Ezquerra A."/>
            <person name="Mallet L."/>
            <person name="Monroy-Kuhn J.M."/>
            <person name="Moser A."/>
            <person name="Murali S.C."/>
            <person name="Muzny D.M."/>
            <person name="Otani S."/>
            <person name="Piulachs M.-D."/>
            <person name="Poelchau M."/>
            <person name="Qu J."/>
            <person name="Schaub F."/>
            <person name="Wada-Katsumata A."/>
            <person name="Worley K.C."/>
            <person name="Xie Q."/>
            <person name="Ylla G."/>
            <person name="Poulsen M."/>
            <person name="Gibbs R.A."/>
            <person name="Schal C."/>
            <person name="Richards S."/>
            <person name="Belles X."/>
            <person name="Korb J."/>
            <person name="Bornberg-Bauer E."/>
        </authorList>
    </citation>
    <scope>NUCLEOTIDE SEQUENCE [LARGE SCALE GENOMIC DNA]</scope>
    <source>
        <tissue evidence="6">Whole body</tissue>
    </source>
</reference>
<gene>
    <name evidence="6" type="primary">Senp8_2</name>
    <name evidence="6" type="ORF">B7P43_G01983</name>
</gene>
<evidence type="ECO:0000313" key="7">
    <source>
        <dbReference type="Proteomes" id="UP000235965"/>
    </source>
</evidence>
<dbReference type="AlphaFoldDB" id="A0A2J7Q959"/>
<dbReference type="InterPro" id="IPR003653">
    <property type="entry name" value="Peptidase_C48_C"/>
</dbReference>
<dbReference type="PROSITE" id="PS50600">
    <property type="entry name" value="ULP_PROTEASE"/>
    <property type="match status" value="1"/>
</dbReference>
<evidence type="ECO:0000256" key="4">
    <source>
        <dbReference type="ARBA" id="ARBA00022807"/>
    </source>
</evidence>
<dbReference type="GO" id="GO:0019784">
    <property type="term" value="F:deNEDDylase activity"/>
    <property type="evidence" value="ECO:0007669"/>
    <property type="project" value="InterPro"/>
</dbReference>
<keyword evidence="3" id="KW-0378">Hydrolase</keyword>
<accession>A0A2J7Q959</accession>
<dbReference type="FunCoup" id="A0A2J7Q959">
    <property type="interactions" value="431"/>
</dbReference>
<dbReference type="SUPFAM" id="SSF54001">
    <property type="entry name" value="Cysteine proteinases"/>
    <property type="match status" value="1"/>
</dbReference>
<dbReference type="InParanoid" id="A0A2J7Q959"/>
<organism evidence="6 7">
    <name type="scientific">Cryptotermes secundus</name>
    <dbReference type="NCBI Taxonomy" id="105785"/>
    <lineage>
        <taxon>Eukaryota</taxon>
        <taxon>Metazoa</taxon>
        <taxon>Ecdysozoa</taxon>
        <taxon>Arthropoda</taxon>
        <taxon>Hexapoda</taxon>
        <taxon>Insecta</taxon>
        <taxon>Pterygota</taxon>
        <taxon>Neoptera</taxon>
        <taxon>Polyneoptera</taxon>
        <taxon>Dictyoptera</taxon>
        <taxon>Blattodea</taxon>
        <taxon>Blattoidea</taxon>
        <taxon>Termitoidae</taxon>
        <taxon>Kalotermitidae</taxon>
        <taxon>Cryptotermitinae</taxon>
        <taxon>Cryptotermes</taxon>
    </lineage>
</organism>